<comment type="cofactor">
    <cofactor evidence="1">
        <name>pyridoxal 5'-phosphate</name>
        <dbReference type="ChEBI" id="CHEBI:597326"/>
    </cofactor>
</comment>
<feature type="domain" description="Aminotransferase class V" evidence="9">
    <location>
        <begin position="36"/>
        <end position="407"/>
    </location>
</feature>
<dbReference type="PIRSF" id="PIRSF005572">
    <property type="entry name" value="NifS"/>
    <property type="match status" value="1"/>
</dbReference>
<dbReference type="InterPro" id="IPR016454">
    <property type="entry name" value="Cysteine_dSase"/>
</dbReference>
<dbReference type="Gene3D" id="3.40.640.10">
    <property type="entry name" value="Type I PLP-dependent aspartate aminotransferase-like (Major domain)"/>
    <property type="match status" value="1"/>
</dbReference>
<keyword evidence="6" id="KW-0408">Iron</keyword>
<dbReference type="SUPFAM" id="SSF53383">
    <property type="entry name" value="PLP-dependent transferases"/>
    <property type="match status" value="1"/>
</dbReference>
<dbReference type="Pfam" id="PF00266">
    <property type="entry name" value="Aminotran_5"/>
    <property type="match status" value="1"/>
</dbReference>
<evidence type="ECO:0000256" key="4">
    <source>
        <dbReference type="ARBA" id="ARBA00022723"/>
    </source>
</evidence>
<dbReference type="PANTHER" id="PTHR11601">
    <property type="entry name" value="CYSTEINE DESULFURYLASE FAMILY MEMBER"/>
    <property type="match status" value="1"/>
</dbReference>
<evidence type="ECO:0000256" key="5">
    <source>
        <dbReference type="ARBA" id="ARBA00022898"/>
    </source>
</evidence>
<reference evidence="11" key="1">
    <citation type="submission" date="2017-09" db="EMBL/GenBank/DDBJ databases">
        <title>Depth-based differentiation of microbial function through sediment-hosted aquifers and enrichment of novel symbionts in the deep terrestrial subsurface.</title>
        <authorList>
            <person name="Probst A.J."/>
            <person name="Ladd B."/>
            <person name="Jarett J.K."/>
            <person name="Geller-Mcgrath D.E."/>
            <person name="Sieber C.M.K."/>
            <person name="Emerson J.B."/>
            <person name="Anantharaman K."/>
            <person name="Thomas B.C."/>
            <person name="Malmstrom R."/>
            <person name="Stieglmeier M."/>
            <person name="Klingl A."/>
            <person name="Woyke T."/>
            <person name="Ryan C.M."/>
            <person name="Banfield J.F."/>
        </authorList>
    </citation>
    <scope>NUCLEOTIDE SEQUENCE [LARGE SCALE GENOMIC DNA]</scope>
</reference>
<keyword evidence="5" id="KW-0663">Pyridoxal phosphate</keyword>
<comment type="similarity">
    <text evidence="2">Belongs to the class-V pyridoxal-phosphate-dependent aminotransferase family. NifS/IscS subfamily.</text>
</comment>
<dbReference type="Gene3D" id="1.10.260.50">
    <property type="match status" value="1"/>
</dbReference>
<keyword evidence="7" id="KW-0411">Iron-sulfur</keyword>
<comment type="catalytic activity">
    <reaction evidence="8">
        <text>(sulfur carrier)-H + L-cysteine = (sulfur carrier)-SH + L-alanine</text>
        <dbReference type="Rhea" id="RHEA:43892"/>
        <dbReference type="Rhea" id="RHEA-COMP:14737"/>
        <dbReference type="Rhea" id="RHEA-COMP:14739"/>
        <dbReference type="ChEBI" id="CHEBI:29917"/>
        <dbReference type="ChEBI" id="CHEBI:35235"/>
        <dbReference type="ChEBI" id="CHEBI:57972"/>
        <dbReference type="ChEBI" id="CHEBI:64428"/>
        <dbReference type="EC" id="2.8.1.7"/>
    </reaction>
</comment>
<comment type="caution">
    <text evidence="10">The sequence shown here is derived from an EMBL/GenBank/DDBJ whole genome shotgun (WGS) entry which is preliminary data.</text>
</comment>
<dbReference type="InterPro" id="IPR015424">
    <property type="entry name" value="PyrdxlP-dep_Trfase"/>
</dbReference>
<evidence type="ECO:0000259" key="9">
    <source>
        <dbReference type="Pfam" id="PF00266"/>
    </source>
</evidence>
<accession>A0A2H0TWU9</accession>
<dbReference type="GO" id="GO:0051536">
    <property type="term" value="F:iron-sulfur cluster binding"/>
    <property type="evidence" value="ECO:0007669"/>
    <property type="project" value="UniProtKB-KW"/>
</dbReference>
<dbReference type="InterPro" id="IPR000192">
    <property type="entry name" value="Aminotrans_V_dom"/>
</dbReference>
<evidence type="ECO:0000313" key="10">
    <source>
        <dbReference type="EMBL" id="PIR76006.1"/>
    </source>
</evidence>
<dbReference type="GO" id="GO:0031071">
    <property type="term" value="F:cysteine desulfurase activity"/>
    <property type="evidence" value="ECO:0007669"/>
    <property type="project" value="UniProtKB-EC"/>
</dbReference>
<dbReference type="Gene3D" id="3.90.1150.10">
    <property type="entry name" value="Aspartate Aminotransferase, domain 1"/>
    <property type="match status" value="1"/>
</dbReference>
<gene>
    <name evidence="10" type="ORF">COU32_04335</name>
</gene>
<evidence type="ECO:0000256" key="7">
    <source>
        <dbReference type="ARBA" id="ARBA00023014"/>
    </source>
</evidence>
<protein>
    <submittedName>
        <fullName evidence="10">Cysteine desulfurase NifS</fullName>
    </submittedName>
</protein>
<evidence type="ECO:0000256" key="1">
    <source>
        <dbReference type="ARBA" id="ARBA00001933"/>
    </source>
</evidence>
<evidence type="ECO:0000256" key="3">
    <source>
        <dbReference type="ARBA" id="ARBA00022679"/>
    </source>
</evidence>
<keyword evidence="3" id="KW-0808">Transferase</keyword>
<name>A0A2H0TWU9_9BACT</name>
<dbReference type="EMBL" id="PFBY01000046">
    <property type="protein sequence ID" value="PIR76006.1"/>
    <property type="molecule type" value="Genomic_DNA"/>
</dbReference>
<sequence length="423" mass="46670">MYHKKRNCSGTTSNDFSIEKNTYSTTYRMMKKISSIYLDHAAATPVDPAVFSVMKPFFTEEYANPSGLYASSIHAKLAIEISRKKIADFLHTTPDTIIFTHGGTHSINQAILGLARAYREKGKHIITTPIEHHAVLHVMKQLQKEGFEITYLPVDAYGFVTVDAIKEAIRPETIVVSVMYANNEIGTIEPIADIGKMILQHRKKQKTLFPFFHTDACQAAGYLDMSVERLHVDLLSFNGSKIYGPKSAGVLFKRRSVEIEPIMFGGGQEFGISPGTEDVAGIVGFGKAVTLINNKQVTINERISELRDMLWKGIQNTISDVSLNGPALDSDRLLNNLDISFLGAESEAIILYLDAVGIAVSSGSACTTDSDELSHVLTACGYDEKRMKSSIRFTLGKDTTEKEIKQVLKVLPGVIQKVRAMNA</sequence>
<dbReference type="AlphaFoldDB" id="A0A2H0TWU9"/>
<organism evidence="10 11">
    <name type="scientific">Candidatus Magasanikbacteria bacterium CG10_big_fil_rev_8_21_14_0_10_42_10</name>
    <dbReference type="NCBI Taxonomy" id="1974649"/>
    <lineage>
        <taxon>Bacteria</taxon>
        <taxon>Candidatus Magasanikiibacteriota</taxon>
    </lineage>
</organism>
<dbReference type="GO" id="GO:0046872">
    <property type="term" value="F:metal ion binding"/>
    <property type="evidence" value="ECO:0007669"/>
    <property type="project" value="UniProtKB-KW"/>
</dbReference>
<keyword evidence="4" id="KW-0479">Metal-binding</keyword>
<proteinExistence type="inferred from homology"/>
<dbReference type="InterPro" id="IPR015421">
    <property type="entry name" value="PyrdxlP-dep_Trfase_major"/>
</dbReference>
<evidence type="ECO:0000313" key="11">
    <source>
        <dbReference type="Proteomes" id="UP000231530"/>
    </source>
</evidence>
<dbReference type="InterPro" id="IPR015422">
    <property type="entry name" value="PyrdxlP-dep_Trfase_small"/>
</dbReference>
<evidence type="ECO:0000256" key="6">
    <source>
        <dbReference type="ARBA" id="ARBA00023004"/>
    </source>
</evidence>
<evidence type="ECO:0000256" key="2">
    <source>
        <dbReference type="ARBA" id="ARBA00006490"/>
    </source>
</evidence>
<dbReference type="PANTHER" id="PTHR11601:SF34">
    <property type="entry name" value="CYSTEINE DESULFURASE"/>
    <property type="match status" value="1"/>
</dbReference>
<evidence type="ECO:0000256" key="8">
    <source>
        <dbReference type="ARBA" id="ARBA00050776"/>
    </source>
</evidence>
<dbReference type="Proteomes" id="UP000231530">
    <property type="component" value="Unassembled WGS sequence"/>
</dbReference>